<accession>A0A6P5JK15</accession>
<protein>
    <recommendedName>
        <fullName evidence="4">Liver-expressed antimicrobial peptide 2</fullName>
    </recommendedName>
</protein>
<feature type="chain" id="PRO_5027922130" description="Liver-expressed antimicrobial peptide 2" evidence="11">
    <location>
        <begin position="23"/>
        <end position="96"/>
    </location>
</feature>
<reference evidence="13" key="1">
    <citation type="submission" date="2025-08" db="UniProtKB">
        <authorList>
            <consortium name="RefSeq"/>
        </authorList>
    </citation>
    <scope>IDENTIFICATION</scope>
    <source>
        <tissue evidence="13">Spleen</tissue>
    </source>
</reference>
<dbReference type="RefSeq" id="XP_020834617.1">
    <property type="nucleotide sequence ID" value="XM_020978958.1"/>
</dbReference>
<keyword evidence="10" id="KW-1015">Disulfide bond</keyword>
<keyword evidence="9" id="KW-0044">Antibiotic</keyword>
<dbReference type="InParanoid" id="A0A6P5JK15"/>
<evidence type="ECO:0000256" key="2">
    <source>
        <dbReference type="ARBA" id="ARBA00004613"/>
    </source>
</evidence>
<dbReference type="FunCoup" id="A0A6P5JK15">
    <property type="interactions" value="152"/>
</dbReference>
<evidence type="ECO:0000256" key="6">
    <source>
        <dbReference type="ARBA" id="ARBA00022529"/>
    </source>
</evidence>
<dbReference type="KEGG" id="pcw:110202691"/>
<keyword evidence="8 11" id="KW-0732">Signal</keyword>
<keyword evidence="5" id="KW-0964">Secreted</keyword>
<keyword evidence="12" id="KW-1185">Reference proteome</keyword>
<evidence type="ECO:0000313" key="13">
    <source>
        <dbReference type="RefSeq" id="XP_020834617.1"/>
    </source>
</evidence>
<feature type="signal peptide" evidence="11">
    <location>
        <begin position="1"/>
        <end position="22"/>
    </location>
</feature>
<comment type="function">
    <text evidence="1">Has an antimicrobial activity.</text>
</comment>
<dbReference type="PANTHER" id="PTHR21007">
    <property type="entry name" value="LIVER EXPRESSED ANTIMICROBIAL PEPTIDE 2"/>
    <property type="match status" value="1"/>
</dbReference>
<keyword evidence="6" id="KW-0929">Antimicrobial</keyword>
<evidence type="ECO:0000256" key="5">
    <source>
        <dbReference type="ARBA" id="ARBA00022525"/>
    </source>
</evidence>
<dbReference type="GO" id="GO:0042742">
    <property type="term" value="P:defense response to bacterium"/>
    <property type="evidence" value="ECO:0007669"/>
    <property type="project" value="UniProtKB-KW"/>
</dbReference>
<dbReference type="Pfam" id="PF07359">
    <property type="entry name" value="LEAP-2"/>
    <property type="match status" value="1"/>
</dbReference>
<gene>
    <name evidence="13" type="primary">LOC110202691</name>
</gene>
<proteinExistence type="inferred from homology"/>
<evidence type="ECO:0000256" key="11">
    <source>
        <dbReference type="SAM" id="SignalP"/>
    </source>
</evidence>
<dbReference type="InterPro" id="IPR009955">
    <property type="entry name" value="LEAP-2"/>
</dbReference>
<dbReference type="AlphaFoldDB" id="A0A6P5JK15"/>
<evidence type="ECO:0000256" key="8">
    <source>
        <dbReference type="ARBA" id="ARBA00022729"/>
    </source>
</evidence>
<dbReference type="PANTHER" id="PTHR21007:SF1">
    <property type="entry name" value="LIVER-EXPRESSED ANTIMICROBIAL PEPTIDE 2"/>
    <property type="match status" value="1"/>
</dbReference>
<evidence type="ECO:0000256" key="1">
    <source>
        <dbReference type="ARBA" id="ARBA00002585"/>
    </source>
</evidence>
<dbReference type="Proteomes" id="UP000515140">
    <property type="component" value="Unplaced"/>
</dbReference>
<evidence type="ECO:0000256" key="7">
    <source>
        <dbReference type="ARBA" id="ARBA00022685"/>
    </source>
</evidence>
<keyword evidence="7" id="KW-0165">Cleavage on pair of basic residues</keyword>
<evidence type="ECO:0000256" key="4">
    <source>
        <dbReference type="ARBA" id="ARBA00020494"/>
    </source>
</evidence>
<dbReference type="GO" id="GO:0061844">
    <property type="term" value="P:antimicrobial humoral immune response mediated by antimicrobial peptide"/>
    <property type="evidence" value="ECO:0007669"/>
    <property type="project" value="TreeGrafter"/>
</dbReference>
<evidence type="ECO:0000256" key="10">
    <source>
        <dbReference type="ARBA" id="ARBA00023157"/>
    </source>
</evidence>
<evidence type="ECO:0000313" key="12">
    <source>
        <dbReference type="Proteomes" id="UP000515140"/>
    </source>
</evidence>
<evidence type="ECO:0000256" key="9">
    <source>
        <dbReference type="ARBA" id="ARBA00023022"/>
    </source>
</evidence>
<organism evidence="12 13">
    <name type="scientific">Phascolarctos cinereus</name>
    <name type="common">Koala</name>
    <dbReference type="NCBI Taxonomy" id="38626"/>
    <lineage>
        <taxon>Eukaryota</taxon>
        <taxon>Metazoa</taxon>
        <taxon>Chordata</taxon>
        <taxon>Craniata</taxon>
        <taxon>Vertebrata</taxon>
        <taxon>Euteleostomi</taxon>
        <taxon>Mammalia</taxon>
        <taxon>Metatheria</taxon>
        <taxon>Diprotodontia</taxon>
        <taxon>Phascolarctidae</taxon>
        <taxon>Phascolarctos</taxon>
    </lineage>
</organism>
<evidence type="ECO:0000256" key="3">
    <source>
        <dbReference type="ARBA" id="ARBA00008047"/>
    </source>
</evidence>
<comment type="similarity">
    <text evidence="3">Belongs to the LEAP2 family.</text>
</comment>
<dbReference type="Gene3D" id="4.10.40.50">
    <property type="match status" value="1"/>
</dbReference>
<sequence>MKGLLFAVSVLFLLLPFQQVVSSPVKDKEASEREAEMDTLIGAGSLRQPLLLRVARMTPFWRSLGYKPSQAHCLRDLECISKYCRNGFCSKPHLES</sequence>
<dbReference type="GeneID" id="110202691"/>
<name>A0A6P5JK15_PHACI</name>
<comment type="subcellular location">
    <subcellularLocation>
        <location evidence="2">Secreted</location>
    </subcellularLocation>
</comment>
<dbReference type="GO" id="GO:0005576">
    <property type="term" value="C:extracellular region"/>
    <property type="evidence" value="ECO:0007669"/>
    <property type="project" value="UniProtKB-SubCell"/>
</dbReference>